<dbReference type="AlphaFoldDB" id="A0A8J7I9C6"/>
<comment type="caution">
    <text evidence="5">The sequence shown here is derived from an EMBL/GenBank/DDBJ whole genome shotgun (WGS) entry which is preliminary data.</text>
</comment>
<name>A0A8J7I9C6_9NOST</name>
<dbReference type="RefSeq" id="WP_214435315.1">
    <property type="nucleotide sequence ID" value="NZ_CAWPUQ010000161.1"/>
</dbReference>
<dbReference type="Gene3D" id="1.10.10.60">
    <property type="entry name" value="Homeodomain-like"/>
    <property type="match status" value="1"/>
</dbReference>
<evidence type="ECO:0000256" key="3">
    <source>
        <dbReference type="ARBA" id="ARBA00023163"/>
    </source>
</evidence>
<dbReference type="Pfam" id="PF12833">
    <property type="entry name" value="HTH_18"/>
    <property type="match status" value="1"/>
</dbReference>
<organism evidence="5 6">
    <name type="scientific">Dendronalium phyllosphericum CENA369</name>
    <dbReference type="NCBI Taxonomy" id="1725256"/>
    <lineage>
        <taxon>Bacteria</taxon>
        <taxon>Bacillati</taxon>
        <taxon>Cyanobacteriota</taxon>
        <taxon>Cyanophyceae</taxon>
        <taxon>Nostocales</taxon>
        <taxon>Nostocaceae</taxon>
        <taxon>Dendronalium</taxon>
        <taxon>Dendronalium phyllosphericum</taxon>
    </lineage>
</organism>
<dbReference type="InterPro" id="IPR009057">
    <property type="entry name" value="Homeodomain-like_sf"/>
</dbReference>
<dbReference type="PANTHER" id="PTHR47893:SF1">
    <property type="entry name" value="REGULATORY PROTEIN PCHR"/>
    <property type="match status" value="1"/>
</dbReference>
<evidence type="ECO:0000256" key="1">
    <source>
        <dbReference type="ARBA" id="ARBA00023015"/>
    </source>
</evidence>
<dbReference type="PANTHER" id="PTHR47893">
    <property type="entry name" value="REGULATORY PROTEIN PCHR"/>
    <property type="match status" value="1"/>
</dbReference>
<dbReference type="InterPro" id="IPR020449">
    <property type="entry name" value="Tscrpt_reg_AraC-type_HTH"/>
</dbReference>
<dbReference type="SUPFAM" id="SSF46689">
    <property type="entry name" value="Homeodomain-like"/>
    <property type="match status" value="2"/>
</dbReference>
<dbReference type="PROSITE" id="PS01124">
    <property type="entry name" value="HTH_ARAC_FAMILY_2"/>
    <property type="match status" value="1"/>
</dbReference>
<evidence type="ECO:0000259" key="4">
    <source>
        <dbReference type="PROSITE" id="PS01124"/>
    </source>
</evidence>
<keyword evidence="6" id="KW-1185">Reference proteome</keyword>
<keyword evidence="2" id="KW-0238">DNA-binding</keyword>
<dbReference type="SMART" id="SM00342">
    <property type="entry name" value="HTH_ARAC"/>
    <property type="match status" value="1"/>
</dbReference>
<dbReference type="GO" id="GO:0003700">
    <property type="term" value="F:DNA-binding transcription factor activity"/>
    <property type="evidence" value="ECO:0007669"/>
    <property type="project" value="InterPro"/>
</dbReference>
<keyword evidence="3" id="KW-0804">Transcription</keyword>
<reference evidence="5 6" key="1">
    <citation type="journal article" date="2021" name="Int. J. Syst. Evol. Microbiol.">
        <title>Amazonocrinis nigriterrae gen. nov., sp. nov., Atlanticothrix silvestris gen. nov., sp. nov. and Dendronalium phyllosphericum gen. nov., sp. nov., nostocacean cyanobacteria from Brazilian environments.</title>
        <authorList>
            <person name="Alvarenga D.O."/>
            <person name="Andreote A.P.D."/>
            <person name="Branco L.H.Z."/>
            <person name="Delbaje E."/>
            <person name="Cruz R.B."/>
            <person name="Varani A.M."/>
            <person name="Fiore M.F."/>
        </authorList>
    </citation>
    <scope>NUCLEOTIDE SEQUENCE [LARGE SCALE GENOMIC DNA]</scope>
    <source>
        <strain evidence="5 6">CENA369</strain>
    </source>
</reference>
<gene>
    <name evidence="5" type="ORF">I8752_27075</name>
</gene>
<keyword evidence="1" id="KW-0805">Transcription regulation</keyword>
<dbReference type="EMBL" id="JAECZA010000233">
    <property type="protein sequence ID" value="MBH8576588.1"/>
    <property type="molecule type" value="Genomic_DNA"/>
</dbReference>
<feature type="domain" description="HTH araC/xylS-type" evidence="4">
    <location>
        <begin position="224"/>
        <end position="321"/>
    </location>
</feature>
<dbReference type="InterPro" id="IPR018060">
    <property type="entry name" value="HTH_AraC"/>
</dbReference>
<dbReference type="InterPro" id="IPR053142">
    <property type="entry name" value="PchR_regulatory_protein"/>
</dbReference>
<dbReference type="GO" id="GO:0043565">
    <property type="term" value="F:sequence-specific DNA binding"/>
    <property type="evidence" value="ECO:0007669"/>
    <property type="project" value="InterPro"/>
</dbReference>
<evidence type="ECO:0000313" key="6">
    <source>
        <dbReference type="Proteomes" id="UP000662314"/>
    </source>
</evidence>
<accession>A0A8J7I9C6</accession>
<proteinExistence type="predicted"/>
<evidence type="ECO:0000256" key="2">
    <source>
        <dbReference type="ARBA" id="ARBA00023125"/>
    </source>
</evidence>
<dbReference type="PRINTS" id="PR00032">
    <property type="entry name" value="HTHARAC"/>
</dbReference>
<protein>
    <submittedName>
        <fullName evidence="5">Helix-turn-helix domain-containing protein</fullName>
    </submittedName>
</protein>
<evidence type="ECO:0000313" key="5">
    <source>
        <dbReference type="EMBL" id="MBH8576588.1"/>
    </source>
</evidence>
<dbReference type="Proteomes" id="UP000662314">
    <property type="component" value="Unassembled WGS sequence"/>
</dbReference>
<sequence>MTLILPYADYLKLLYQAEIIQNNDSSDNFDIIRKYQFGQGYWRQIQLRDSISLEISYYQQPKSFILKLQGRKHPLEFRFLILLESEFKNLEFKTGEYFLSGSGMASECAVLEPSARIVEVAIHLHPNVFHSFSKNTSGKLPKELQHLIRRWDQPTYERYGTQTPAMQIAVQQILQCPYQGFTKQIYLESKVWELVAMLVEQEVQINQGCFQINKLKPLDIDRIYNVREIVLKHLDNPPSLIELARQVGLNDCTMKQGFKQVFGTTVFGYLHHCRMQLAYKLLIERNMNVTEVARTVGYASLPSFSNAFRKKFGVSPKSCQR</sequence>